<evidence type="ECO:0000313" key="2">
    <source>
        <dbReference type="Proteomes" id="UP000554482"/>
    </source>
</evidence>
<dbReference type="EMBL" id="JABWDY010038809">
    <property type="protein sequence ID" value="KAF5179403.1"/>
    <property type="molecule type" value="Genomic_DNA"/>
</dbReference>
<name>A0A7J6V3D1_THATH</name>
<dbReference type="Proteomes" id="UP000554482">
    <property type="component" value="Unassembled WGS sequence"/>
</dbReference>
<proteinExistence type="predicted"/>
<comment type="caution">
    <text evidence="1">The sequence shown here is derived from an EMBL/GenBank/DDBJ whole genome shotgun (WGS) entry which is preliminary data.</text>
</comment>
<dbReference type="Gene3D" id="1.25.10.10">
    <property type="entry name" value="Leucine-rich Repeat Variant"/>
    <property type="match status" value="1"/>
</dbReference>
<gene>
    <name evidence="1" type="ORF">FRX31_031011</name>
</gene>
<sequence length="184" mass="20345">MYFKIVELVDTSDEDLDSSVKLAAISSLEVLANSFSVTNSVFASCLTSGSNQLDPQNLAISCNCLQASGALINVLDTKEALKILPQIMTRMVKKVCDDLFLGKEPKHCCDRTDISGLKESPAISVLVTLEAVIEKLGRFLSPYLGDIVEFMVMYPVSKICFRIRSKENSESRQSEKATYLRYAN</sequence>
<dbReference type="GO" id="GO:0032040">
    <property type="term" value="C:small-subunit processome"/>
    <property type="evidence" value="ECO:0007669"/>
    <property type="project" value="TreeGrafter"/>
</dbReference>
<protein>
    <submittedName>
        <fullName evidence="1">Arm repeat superfamily protein</fullName>
    </submittedName>
</protein>
<reference evidence="1 2" key="1">
    <citation type="submission" date="2020-06" db="EMBL/GenBank/DDBJ databases">
        <title>Transcriptomic and genomic resources for Thalictrum thalictroides and T. hernandezii: Facilitating candidate gene discovery in an emerging model plant lineage.</title>
        <authorList>
            <person name="Arias T."/>
            <person name="Riano-Pachon D.M."/>
            <person name="Di Stilio V.S."/>
        </authorList>
    </citation>
    <scope>NUCLEOTIDE SEQUENCE [LARGE SCALE GENOMIC DNA]</scope>
    <source>
        <strain evidence="2">cv. WT478/WT964</strain>
        <tissue evidence="1">Leaves</tissue>
    </source>
</reference>
<accession>A0A7J6V3D1</accession>
<dbReference type="GO" id="GO:0030515">
    <property type="term" value="F:snoRNA binding"/>
    <property type="evidence" value="ECO:0007669"/>
    <property type="project" value="TreeGrafter"/>
</dbReference>
<dbReference type="AlphaFoldDB" id="A0A7J6V3D1"/>
<dbReference type="OrthoDB" id="1750668at2759"/>
<organism evidence="1 2">
    <name type="scientific">Thalictrum thalictroides</name>
    <name type="common">Rue-anemone</name>
    <name type="synonym">Anemone thalictroides</name>
    <dbReference type="NCBI Taxonomy" id="46969"/>
    <lineage>
        <taxon>Eukaryota</taxon>
        <taxon>Viridiplantae</taxon>
        <taxon>Streptophyta</taxon>
        <taxon>Embryophyta</taxon>
        <taxon>Tracheophyta</taxon>
        <taxon>Spermatophyta</taxon>
        <taxon>Magnoliopsida</taxon>
        <taxon>Ranunculales</taxon>
        <taxon>Ranunculaceae</taxon>
        <taxon>Thalictroideae</taxon>
        <taxon>Thalictrum</taxon>
    </lineage>
</organism>
<dbReference type="GO" id="GO:0030686">
    <property type="term" value="C:90S preribosome"/>
    <property type="evidence" value="ECO:0007669"/>
    <property type="project" value="TreeGrafter"/>
</dbReference>
<dbReference type="InterPro" id="IPR040191">
    <property type="entry name" value="UTP10"/>
</dbReference>
<dbReference type="PANTHER" id="PTHR13457">
    <property type="entry name" value="BAP28"/>
    <property type="match status" value="1"/>
</dbReference>
<keyword evidence="2" id="KW-1185">Reference proteome</keyword>
<dbReference type="InterPro" id="IPR011989">
    <property type="entry name" value="ARM-like"/>
</dbReference>
<dbReference type="PANTHER" id="PTHR13457:SF1">
    <property type="entry name" value="HEAT REPEAT-CONTAINING PROTEIN 1"/>
    <property type="match status" value="1"/>
</dbReference>
<dbReference type="GO" id="GO:0045943">
    <property type="term" value="P:positive regulation of transcription by RNA polymerase I"/>
    <property type="evidence" value="ECO:0007669"/>
    <property type="project" value="TreeGrafter"/>
</dbReference>
<dbReference type="GO" id="GO:0000462">
    <property type="term" value="P:maturation of SSU-rRNA from tricistronic rRNA transcript (SSU-rRNA, 5.8S rRNA, LSU-rRNA)"/>
    <property type="evidence" value="ECO:0007669"/>
    <property type="project" value="TreeGrafter"/>
</dbReference>
<evidence type="ECO:0000313" key="1">
    <source>
        <dbReference type="EMBL" id="KAF5179403.1"/>
    </source>
</evidence>
<dbReference type="GO" id="GO:0034455">
    <property type="term" value="C:t-UTP complex"/>
    <property type="evidence" value="ECO:0007669"/>
    <property type="project" value="TreeGrafter"/>
</dbReference>